<protein>
    <submittedName>
        <fullName evidence="2">Uncharacterized protein</fullName>
    </submittedName>
</protein>
<evidence type="ECO:0000313" key="2">
    <source>
        <dbReference type="WBParaSite" id="RSKR_0000138850.1"/>
    </source>
</evidence>
<organism evidence="1 2">
    <name type="scientific">Rhabditophanes sp. KR3021</name>
    <dbReference type="NCBI Taxonomy" id="114890"/>
    <lineage>
        <taxon>Eukaryota</taxon>
        <taxon>Metazoa</taxon>
        <taxon>Ecdysozoa</taxon>
        <taxon>Nematoda</taxon>
        <taxon>Chromadorea</taxon>
        <taxon>Rhabditida</taxon>
        <taxon>Tylenchina</taxon>
        <taxon>Panagrolaimomorpha</taxon>
        <taxon>Strongyloidoidea</taxon>
        <taxon>Alloionematidae</taxon>
        <taxon>Rhabditophanes</taxon>
    </lineage>
</organism>
<dbReference type="WBParaSite" id="RSKR_0000138850.1">
    <property type="protein sequence ID" value="RSKR_0000138850.1"/>
    <property type="gene ID" value="RSKR_0000138850"/>
</dbReference>
<sequence>MHGNFLRMRRLLGMLVFILSQTSVYGCFEDGEKAMEIKVLLKIGGNDTALFMNPFAIALIGNGIESTGPVVLFTGHIHASTFRLPRNNVRTFSMSIPKSSRTPFKESNDGKEEGPGLLFILFIIFFILAAVLILVVIGVYGPYLLGSRTSPTKPSTLNLMKNKDGEAESEGDN</sequence>
<dbReference type="Proteomes" id="UP000095286">
    <property type="component" value="Unplaced"/>
</dbReference>
<proteinExistence type="predicted"/>
<reference evidence="2" key="1">
    <citation type="submission" date="2016-11" db="UniProtKB">
        <authorList>
            <consortium name="WormBaseParasite"/>
        </authorList>
    </citation>
    <scope>IDENTIFICATION</scope>
    <source>
        <strain evidence="2">KR3021</strain>
    </source>
</reference>
<evidence type="ECO:0000313" key="1">
    <source>
        <dbReference type="Proteomes" id="UP000095286"/>
    </source>
</evidence>
<accession>A0AC35TJR8</accession>
<name>A0AC35TJR8_9BILA</name>